<feature type="region of interest" description="Disordered" evidence="6">
    <location>
        <begin position="132"/>
        <end position="162"/>
    </location>
</feature>
<dbReference type="AlphaFoldDB" id="A0AA38RUA1"/>
<dbReference type="EMBL" id="JANBVN010000050">
    <property type="protein sequence ID" value="KAJ9156812.1"/>
    <property type="molecule type" value="Genomic_DNA"/>
</dbReference>
<evidence type="ECO:0000256" key="4">
    <source>
        <dbReference type="ARBA" id="ARBA00023163"/>
    </source>
</evidence>
<dbReference type="GO" id="GO:0008270">
    <property type="term" value="F:zinc ion binding"/>
    <property type="evidence" value="ECO:0007669"/>
    <property type="project" value="InterPro"/>
</dbReference>
<keyword evidence="3" id="KW-0805">Transcription regulation</keyword>
<dbReference type="GO" id="GO:0005634">
    <property type="term" value="C:nucleus"/>
    <property type="evidence" value="ECO:0007669"/>
    <property type="project" value="UniProtKB-SubCell"/>
</dbReference>
<feature type="region of interest" description="Disordered" evidence="6">
    <location>
        <begin position="797"/>
        <end position="819"/>
    </location>
</feature>
<comment type="subcellular location">
    <subcellularLocation>
        <location evidence="1">Nucleus</location>
    </subcellularLocation>
</comment>
<dbReference type="InterPro" id="IPR001138">
    <property type="entry name" value="Zn2Cys6_DnaBD"/>
</dbReference>
<dbReference type="Gene3D" id="4.10.240.10">
    <property type="entry name" value="Zn(2)-C6 fungal-type DNA-binding domain"/>
    <property type="match status" value="1"/>
</dbReference>
<feature type="domain" description="Zn(2)-C6 fungal-type" evidence="7">
    <location>
        <begin position="25"/>
        <end position="55"/>
    </location>
</feature>
<evidence type="ECO:0000259" key="7">
    <source>
        <dbReference type="PROSITE" id="PS50048"/>
    </source>
</evidence>
<dbReference type="Pfam" id="PF04082">
    <property type="entry name" value="Fungal_trans"/>
    <property type="match status" value="1"/>
</dbReference>
<dbReference type="GO" id="GO:0006351">
    <property type="term" value="P:DNA-templated transcription"/>
    <property type="evidence" value="ECO:0007669"/>
    <property type="project" value="InterPro"/>
</dbReference>
<dbReference type="PANTHER" id="PTHR47338:SF23">
    <property type="entry name" value="ZN(II)2CYS6 TRANSCRIPTION FACTOR (EUROFUNG)"/>
    <property type="match status" value="1"/>
</dbReference>
<name>A0AA38RUA1_9PEZI</name>
<dbReference type="PANTHER" id="PTHR47338">
    <property type="entry name" value="ZN(II)2CYS6 TRANSCRIPTION FACTOR (EUROFUNG)-RELATED"/>
    <property type="match status" value="1"/>
</dbReference>
<dbReference type="SMART" id="SM00066">
    <property type="entry name" value="GAL4"/>
    <property type="match status" value="1"/>
</dbReference>
<dbReference type="SMART" id="SM00906">
    <property type="entry name" value="Fungal_trans"/>
    <property type="match status" value="1"/>
</dbReference>
<dbReference type="CDD" id="cd12148">
    <property type="entry name" value="fungal_TF_MHR"/>
    <property type="match status" value="1"/>
</dbReference>
<keyword evidence="4" id="KW-0804">Transcription</keyword>
<dbReference type="Pfam" id="PF00172">
    <property type="entry name" value="Zn_clus"/>
    <property type="match status" value="1"/>
</dbReference>
<evidence type="ECO:0000256" key="5">
    <source>
        <dbReference type="ARBA" id="ARBA00023242"/>
    </source>
</evidence>
<accession>A0AA38RUA1</accession>
<evidence type="ECO:0000256" key="1">
    <source>
        <dbReference type="ARBA" id="ARBA00004123"/>
    </source>
</evidence>
<dbReference type="CDD" id="cd00067">
    <property type="entry name" value="GAL4"/>
    <property type="match status" value="1"/>
</dbReference>
<feature type="compositionally biased region" description="Polar residues" evidence="6">
    <location>
        <begin position="141"/>
        <end position="150"/>
    </location>
</feature>
<organism evidence="8 9">
    <name type="scientific">Coniochaeta hoffmannii</name>
    <dbReference type="NCBI Taxonomy" id="91930"/>
    <lineage>
        <taxon>Eukaryota</taxon>
        <taxon>Fungi</taxon>
        <taxon>Dikarya</taxon>
        <taxon>Ascomycota</taxon>
        <taxon>Pezizomycotina</taxon>
        <taxon>Sordariomycetes</taxon>
        <taxon>Sordariomycetidae</taxon>
        <taxon>Coniochaetales</taxon>
        <taxon>Coniochaetaceae</taxon>
        <taxon>Coniochaeta</taxon>
    </lineage>
</organism>
<proteinExistence type="predicted"/>
<dbReference type="SUPFAM" id="SSF57701">
    <property type="entry name" value="Zn2/Cys6 DNA-binding domain"/>
    <property type="match status" value="1"/>
</dbReference>
<gene>
    <name evidence="8" type="ORF">NKR19_g4112</name>
</gene>
<dbReference type="PROSITE" id="PS50048">
    <property type="entry name" value="ZN2_CY6_FUNGAL_2"/>
    <property type="match status" value="1"/>
</dbReference>
<feature type="compositionally biased region" description="Low complexity" evidence="6">
    <location>
        <begin position="430"/>
        <end position="453"/>
    </location>
</feature>
<dbReference type="Proteomes" id="UP001174691">
    <property type="component" value="Unassembled WGS sequence"/>
</dbReference>
<dbReference type="PROSITE" id="PS00463">
    <property type="entry name" value="ZN2_CY6_FUNGAL_1"/>
    <property type="match status" value="1"/>
</dbReference>
<sequence length="819" mass="90452">MDSANDPDGPSAVAAPSAPEIEKPSCHGCRKRKLKCSRELPTCAHCRRLGAPCVYDDKRNKPGVKSGAIESLSRRIEVLENAVLKGDGLEGMFGGDEAASGRSQIGNNTPGGVLSLLSTLCLELCKHNNTLKRGQPADNGPATSPGTSRGLSGDVETASPDGFAAWGQTRRMDSCGNPSIELQLPPQDVGDAQLSTLPPAALLEDIVTVYFAVIQPWIPILHETRFRTRMRDPEQLPPLFVVIHGMIVSALRFAHPEGHALSAEELDAMIKRSRSIVVLNAMDSLTVENLQALIMIAFSDIGNGDASRAWSIVGSLTRTVEYLQLTVEPVTHGTEPLLKPMVSLPPAQSWVEEEERRRVFWNIFNLDRFCSVATGWNTSLTADDVLRRLPADGGRWHKGEQVMTPYFGIWDRANAKIGNSIAFLPADYSSPDQTQTQPAAQQSSTSAQSTSAPDMSTVGAFAYCIEATESLSRVTTFFLQQRINFNDRREVSSWLTRFKELDLRLIHWKMFLPLQWKDSNISRQPELVEMDPNLTLAHATHNTSMILLHQRVAYPPADWANIVRLPSVWSADTCQNAAIETQNITAKYLKYTPKDSPVAHQFAFCAFVAARVLLVHWRYYAHELPEALWLLVDSLDEMARRWRGRLHGQPSASFTQQRRHRCLAETYADHLRDLHQRCVADPDFSVDVLGYSTVISNKSLQQQQPAPQPQKPQAPAYATHRSVGGKEGVGLLLGHSSTQGVHYPDSQSAGQTTTQPAQYGTPTDDELSNISYMLLDQRFLDMERVISLDNMIFSTGLGSNTHPMGDGSMPLDGGDGYQH</sequence>
<evidence type="ECO:0000256" key="6">
    <source>
        <dbReference type="SAM" id="MobiDB-lite"/>
    </source>
</evidence>
<keyword evidence="9" id="KW-1185">Reference proteome</keyword>
<evidence type="ECO:0000313" key="9">
    <source>
        <dbReference type="Proteomes" id="UP001174691"/>
    </source>
</evidence>
<protein>
    <submittedName>
        <fullName evidence="8">Fungal specific transcription factor</fullName>
    </submittedName>
</protein>
<dbReference type="GO" id="GO:0000981">
    <property type="term" value="F:DNA-binding transcription factor activity, RNA polymerase II-specific"/>
    <property type="evidence" value="ECO:0007669"/>
    <property type="project" value="InterPro"/>
</dbReference>
<keyword evidence="2" id="KW-0479">Metal-binding</keyword>
<evidence type="ECO:0000256" key="3">
    <source>
        <dbReference type="ARBA" id="ARBA00023015"/>
    </source>
</evidence>
<evidence type="ECO:0000256" key="2">
    <source>
        <dbReference type="ARBA" id="ARBA00022723"/>
    </source>
</evidence>
<dbReference type="InterPro" id="IPR007219">
    <property type="entry name" value="XnlR_reg_dom"/>
</dbReference>
<feature type="region of interest" description="Disordered" evidence="6">
    <location>
        <begin position="1"/>
        <end position="25"/>
    </location>
</feature>
<feature type="region of interest" description="Disordered" evidence="6">
    <location>
        <begin position="428"/>
        <end position="453"/>
    </location>
</feature>
<reference evidence="8" key="1">
    <citation type="submission" date="2022-07" db="EMBL/GenBank/DDBJ databases">
        <title>Fungi with potential for degradation of polypropylene.</title>
        <authorList>
            <person name="Gostincar C."/>
        </authorList>
    </citation>
    <scope>NUCLEOTIDE SEQUENCE</scope>
    <source>
        <strain evidence="8">EXF-13287</strain>
    </source>
</reference>
<keyword evidence="5" id="KW-0539">Nucleus</keyword>
<evidence type="ECO:0000313" key="8">
    <source>
        <dbReference type="EMBL" id="KAJ9156812.1"/>
    </source>
</evidence>
<dbReference type="GO" id="GO:0003677">
    <property type="term" value="F:DNA binding"/>
    <property type="evidence" value="ECO:0007669"/>
    <property type="project" value="InterPro"/>
</dbReference>
<dbReference type="InterPro" id="IPR050815">
    <property type="entry name" value="TF_fung"/>
</dbReference>
<feature type="compositionally biased region" description="Polar residues" evidence="6">
    <location>
        <begin position="735"/>
        <end position="761"/>
    </location>
</feature>
<feature type="region of interest" description="Disordered" evidence="6">
    <location>
        <begin position="699"/>
        <end position="764"/>
    </location>
</feature>
<dbReference type="InterPro" id="IPR036864">
    <property type="entry name" value="Zn2-C6_fun-type_DNA-bd_sf"/>
</dbReference>
<comment type="caution">
    <text evidence="8">The sequence shown here is derived from an EMBL/GenBank/DDBJ whole genome shotgun (WGS) entry which is preliminary data.</text>
</comment>